<evidence type="ECO:0000313" key="15">
    <source>
        <dbReference type="EMBL" id="KAK9301654.1"/>
    </source>
</evidence>
<name>A0AAW0ZVR6_9HYME</name>
<dbReference type="GO" id="GO:0042162">
    <property type="term" value="F:telomeric DNA binding"/>
    <property type="evidence" value="ECO:0007669"/>
    <property type="project" value="InterPro"/>
</dbReference>
<dbReference type="PANTHER" id="PTHR12604">
    <property type="entry name" value="KU AUTOANTIGEN DNA HELICASE"/>
    <property type="match status" value="1"/>
</dbReference>
<dbReference type="GO" id="GO:0005524">
    <property type="term" value="F:ATP binding"/>
    <property type="evidence" value="ECO:0007669"/>
    <property type="project" value="UniProtKB-KW"/>
</dbReference>
<dbReference type="Gene3D" id="1.10.1600.10">
    <property type="match status" value="1"/>
</dbReference>
<dbReference type="AlphaFoldDB" id="A0AAW0ZVR6"/>
<organism evidence="15 16">
    <name type="scientific">Tetragonisca angustula</name>
    <dbReference type="NCBI Taxonomy" id="166442"/>
    <lineage>
        <taxon>Eukaryota</taxon>
        <taxon>Metazoa</taxon>
        <taxon>Ecdysozoa</taxon>
        <taxon>Arthropoda</taxon>
        <taxon>Hexapoda</taxon>
        <taxon>Insecta</taxon>
        <taxon>Pterygota</taxon>
        <taxon>Neoptera</taxon>
        <taxon>Endopterygota</taxon>
        <taxon>Hymenoptera</taxon>
        <taxon>Apocrita</taxon>
        <taxon>Aculeata</taxon>
        <taxon>Apoidea</taxon>
        <taxon>Anthophila</taxon>
        <taxon>Apidae</taxon>
        <taxon>Tetragonisca</taxon>
    </lineage>
</organism>
<dbReference type="GO" id="GO:0003690">
    <property type="term" value="F:double-stranded DNA binding"/>
    <property type="evidence" value="ECO:0007669"/>
    <property type="project" value="TreeGrafter"/>
</dbReference>
<gene>
    <name evidence="15" type="ORF">QLX08_006073</name>
</gene>
<keyword evidence="11" id="KW-0539">Nucleus</keyword>
<dbReference type="Pfam" id="PF02037">
    <property type="entry name" value="SAP"/>
    <property type="match status" value="1"/>
</dbReference>
<feature type="domain" description="SAP" evidence="14">
    <location>
        <begin position="563"/>
        <end position="597"/>
    </location>
</feature>
<accession>A0AAW0ZVR6</accession>
<evidence type="ECO:0000313" key="16">
    <source>
        <dbReference type="Proteomes" id="UP001432146"/>
    </source>
</evidence>
<keyword evidence="6" id="KW-0347">Helicase</keyword>
<dbReference type="InterPro" id="IPR002035">
    <property type="entry name" value="VWF_A"/>
</dbReference>
<evidence type="ECO:0000256" key="9">
    <source>
        <dbReference type="ARBA" id="ARBA00023172"/>
    </source>
</evidence>
<proteinExistence type="inferred from homology"/>
<dbReference type="GO" id="GO:0006303">
    <property type="term" value="P:double-strand break repair via nonhomologous end joining"/>
    <property type="evidence" value="ECO:0007669"/>
    <property type="project" value="InterPro"/>
</dbReference>
<evidence type="ECO:0000256" key="8">
    <source>
        <dbReference type="ARBA" id="ARBA00023125"/>
    </source>
</evidence>
<dbReference type="GO" id="GO:0043564">
    <property type="term" value="C:Ku70:Ku80 complex"/>
    <property type="evidence" value="ECO:0007669"/>
    <property type="project" value="InterPro"/>
</dbReference>
<dbReference type="GO" id="GO:0016787">
    <property type="term" value="F:hydrolase activity"/>
    <property type="evidence" value="ECO:0007669"/>
    <property type="project" value="UniProtKB-KW"/>
</dbReference>
<dbReference type="GO" id="GO:0000723">
    <property type="term" value="P:telomere maintenance"/>
    <property type="evidence" value="ECO:0007669"/>
    <property type="project" value="InterPro"/>
</dbReference>
<evidence type="ECO:0000259" key="14">
    <source>
        <dbReference type="PROSITE" id="PS50800"/>
    </source>
</evidence>
<dbReference type="Proteomes" id="UP001432146">
    <property type="component" value="Unassembled WGS sequence"/>
</dbReference>
<evidence type="ECO:0000256" key="6">
    <source>
        <dbReference type="ARBA" id="ARBA00022806"/>
    </source>
</evidence>
<keyword evidence="7" id="KW-0067">ATP-binding</keyword>
<comment type="subcellular location">
    <subcellularLocation>
        <location evidence="1">Nucleus</location>
    </subcellularLocation>
</comment>
<feature type="region of interest" description="Disordered" evidence="12">
    <location>
        <begin position="524"/>
        <end position="551"/>
    </location>
</feature>
<dbReference type="InterPro" id="IPR036465">
    <property type="entry name" value="vWFA_dom_sf"/>
</dbReference>
<dbReference type="SMART" id="SM00559">
    <property type="entry name" value="Ku78"/>
    <property type="match status" value="1"/>
</dbReference>
<dbReference type="Gene3D" id="1.10.720.30">
    <property type="entry name" value="SAP domain"/>
    <property type="match status" value="1"/>
</dbReference>
<dbReference type="Gene3D" id="2.40.290.10">
    <property type="match status" value="1"/>
</dbReference>
<evidence type="ECO:0000256" key="5">
    <source>
        <dbReference type="ARBA" id="ARBA00022801"/>
    </source>
</evidence>
<dbReference type="Pfam" id="PF02735">
    <property type="entry name" value="Ku"/>
    <property type="match status" value="1"/>
</dbReference>
<dbReference type="Gene3D" id="4.10.970.10">
    <property type="entry name" value="Ku70, bridge and pillars"/>
    <property type="match status" value="1"/>
</dbReference>
<evidence type="ECO:0000256" key="11">
    <source>
        <dbReference type="ARBA" id="ARBA00023242"/>
    </source>
</evidence>
<dbReference type="SUPFAM" id="SSF100939">
    <property type="entry name" value="SPOC domain-like"/>
    <property type="match status" value="1"/>
</dbReference>
<dbReference type="SUPFAM" id="SSF68906">
    <property type="entry name" value="SAP domain"/>
    <property type="match status" value="1"/>
</dbReference>
<dbReference type="EMBL" id="JAWNGG020000108">
    <property type="protein sequence ID" value="KAK9301654.1"/>
    <property type="molecule type" value="Genomic_DNA"/>
</dbReference>
<sequence length="598" mass="69674">MAFFDDEDIENDDPLEDDPNELYGVREGTIFVIDATLPMFNNDPDNPYFLQCVKQYKEVLKQKLIWDRQDWIGLMLFGTEESDKDLRHILTLHELGVSTVENLKEVMKIDEGKKWEHYKDTASSTAYPLHDALQHAERAFFAIRTTMSMRRVILFTCQDNPPITDDNEKHRIRRQANSFSDIGLQLIVVGLGENWNHDSFYKDLEMSSRKIDVDDYKRMSLKDVVEQVKVPSKNMAKLPWRLGENVIVDVVLRSLSSKTSYLKKVYMSKEDNIPLMSNTYYVSRRNSDTEDVEEDVEEESQRESLVLETDIQKYQTFGREKICFTLAEVKYMCVTREPGIDLICIQPCSHHPLYHVETPYFVMPNKKSYREDNKLLFAALLNKCDEKKLMIICVVTLRKSSTSRLYTMMPNAKNGGFYLYKMPFRENMRDISKYFPNYIYDDVRKVPTDPEGVEVLEQLIEKLSFEYNPELFSNPKLQVQLQTVETLALDLEQLEPPLDNTCPAIDKMSKLADDLLEKYDEIFPKDDISDTPPKKKSKKSNESMETSNLNTDKIQKFAKSDRLVHFTAAQLKDILKTLGLKTSGKKNELINRIKSHFQ</sequence>
<comment type="caution">
    <text evidence="15">The sequence shown here is derived from an EMBL/GenBank/DDBJ whole genome shotgun (WGS) entry which is preliminary data.</text>
</comment>
<dbReference type="Gene3D" id="3.40.50.410">
    <property type="entry name" value="von Willebrand factor, type A domain"/>
    <property type="match status" value="1"/>
</dbReference>
<protein>
    <recommendedName>
        <fullName evidence="17">ATP-dependent DNA helicase 2 subunit 1</fullName>
    </recommendedName>
</protein>
<dbReference type="InterPro" id="IPR005161">
    <property type="entry name" value="Ku_N"/>
</dbReference>
<evidence type="ECO:0000256" key="3">
    <source>
        <dbReference type="ARBA" id="ARBA00022741"/>
    </source>
</evidence>
<reference evidence="15 16" key="1">
    <citation type="submission" date="2024-05" db="EMBL/GenBank/DDBJ databases">
        <title>The nuclear and mitochondrial genome assemblies of Tetragonisca angustula (Apidae: Meliponini), a tiny yet remarkable pollinator in the Neotropics.</title>
        <authorList>
            <person name="Ferrari R."/>
            <person name="Ricardo P.C."/>
            <person name="Dias F.C."/>
            <person name="Araujo N.S."/>
            <person name="Soares D.O."/>
            <person name="Zhou Q.-S."/>
            <person name="Zhu C.-D."/>
            <person name="Coutinho L."/>
            <person name="Airas M.C."/>
            <person name="Batista T.M."/>
        </authorList>
    </citation>
    <scope>NUCLEOTIDE SEQUENCE [LARGE SCALE GENOMIC DNA]</scope>
    <source>
        <strain evidence="15">ASF017062</strain>
        <tissue evidence="15">Abdomen</tissue>
    </source>
</reference>
<evidence type="ECO:0000256" key="4">
    <source>
        <dbReference type="ARBA" id="ARBA00022763"/>
    </source>
</evidence>
<evidence type="ECO:0008006" key="17">
    <source>
        <dbReference type="Google" id="ProtNLM"/>
    </source>
</evidence>
<dbReference type="InterPro" id="IPR003034">
    <property type="entry name" value="SAP_dom"/>
</dbReference>
<dbReference type="InterPro" id="IPR016194">
    <property type="entry name" value="SPOC-like_C_dom_sf"/>
</dbReference>
<keyword evidence="4" id="KW-0227">DNA damage</keyword>
<keyword evidence="8" id="KW-0238">DNA-binding</keyword>
<keyword evidence="10" id="KW-0234">DNA repair</keyword>
<evidence type="ECO:0000256" key="1">
    <source>
        <dbReference type="ARBA" id="ARBA00004123"/>
    </source>
</evidence>
<dbReference type="InterPro" id="IPR006165">
    <property type="entry name" value="Ku70"/>
</dbReference>
<dbReference type="GO" id="GO:0003684">
    <property type="term" value="F:damaged DNA binding"/>
    <property type="evidence" value="ECO:0007669"/>
    <property type="project" value="InterPro"/>
</dbReference>
<dbReference type="InterPro" id="IPR036361">
    <property type="entry name" value="SAP_dom_sf"/>
</dbReference>
<evidence type="ECO:0000259" key="13">
    <source>
        <dbReference type="PROSITE" id="PS50234"/>
    </source>
</evidence>
<dbReference type="InterPro" id="IPR006164">
    <property type="entry name" value="DNA_bd_Ku70/Ku80"/>
</dbReference>
<dbReference type="PANTHER" id="PTHR12604:SF2">
    <property type="entry name" value="X-RAY REPAIR CROSS-COMPLEMENTING PROTEIN 6"/>
    <property type="match status" value="1"/>
</dbReference>
<comment type="similarity">
    <text evidence="2">Belongs to the ku70 family.</text>
</comment>
<evidence type="ECO:0000256" key="12">
    <source>
        <dbReference type="SAM" id="MobiDB-lite"/>
    </source>
</evidence>
<dbReference type="GO" id="GO:0003678">
    <property type="term" value="F:DNA helicase activity"/>
    <property type="evidence" value="ECO:0007669"/>
    <property type="project" value="InterPro"/>
</dbReference>
<evidence type="ECO:0000256" key="7">
    <source>
        <dbReference type="ARBA" id="ARBA00022840"/>
    </source>
</evidence>
<keyword evidence="3" id="KW-0547">Nucleotide-binding</keyword>
<keyword evidence="5" id="KW-0378">Hydrolase</keyword>
<dbReference type="PROSITE" id="PS50800">
    <property type="entry name" value="SAP"/>
    <property type="match status" value="1"/>
</dbReference>
<evidence type="ECO:0000256" key="2">
    <source>
        <dbReference type="ARBA" id="ARBA00005240"/>
    </source>
</evidence>
<dbReference type="PIRSF" id="PIRSF003033">
    <property type="entry name" value="Ku70"/>
    <property type="match status" value="1"/>
</dbReference>
<dbReference type="SMART" id="SM00513">
    <property type="entry name" value="SAP"/>
    <property type="match status" value="1"/>
</dbReference>
<dbReference type="Pfam" id="PF03730">
    <property type="entry name" value="Ku_C"/>
    <property type="match status" value="1"/>
</dbReference>
<feature type="domain" description="VWFA" evidence="13">
    <location>
        <begin position="28"/>
        <end position="228"/>
    </location>
</feature>
<dbReference type="InterPro" id="IPR027388">
    <property type="entry name" value="Ku70_bridge/pillars_dom_sf"/>
</dbReference>
<keyword evidence="16" id="KW-1185">Reference proteome</keyword>
<keyword evidence="9" id="KW-0233">DNA recombination</keyword>
<evidence type="ECO:0000256" key="10">
    <source>
        <dbReference type="ARBA" id="ARBA00023204"/>
    </source>
</evidence>
<dbReference type="PROSITE" id="PS50234">
    <property type="entry name" value="VWFA"/>
    <property type="match status" value="1"/>
</dbReference>
<dbReference type="InterPro" id="IPR005160">
    <property type="entry name" value="Ku_C"/>
</dbReference>
<dbReference type="GO" id="GO:0006310">
    <property type="term" value="P:DNA recombination"/>
    <property type="evidence" value="ECO:0007669"/>
    <property type="project" value="UniProtKB-KW"/>
</dbReference>
<dbReference type="Pfam" id="PF03731">
    <property type="entry name" value="Ku_N"/>
    <property type="match status" value="1"/>
</dbReference>
<dbReference type="SUPFAM" id="SSF53300">
    <property type="entry name" value="vWA-like"/>
    <property type="match status" value="1"/>
</dbReference>
<dbReference type="NCBIfam" id="TIGR00578">
    <property type="entry name" value="ku70"/>
    <property type="match status" value="1"/>
</dbReference>